<evidence type="ECO:0000256" key="3">
    <source>
        <dbReference type="ARBA" id="ARBA00022475"/>
    </source>
</evidence>
<reference evidence="11 12" key="1">
    <citation type="submission" date="2018-06" db="EMBL/GenBank/DDBJ databases">
        <title>Genomic Encyclopedia of Type Strains, Phase III (KMG-III): the genomes of soil and plant-associated and newly described type strains.</title>
        <authorList>
            <person name="Whitman W."/>
        </authorList>
    </citation>
    <scope>NUCLEOTIDE SEQUENCE [LARGE SCALE GENOMIC DNA]</scope>
    <source>
        <strain evidence="11 12">LMG 23644</strain>
    </source>
</reference>
<dbReference type="PANTHER" id="PTHR43528">
    <property type="entry name" value="ALPHA-KETOGLUTARATE PERMEASE"/>
    <property type="match status" value="1"/>
</dbReference>
<dbReference type="RefSeq" id="WP_244147034.1">
    <property type="nucleotide sequence ID" value="NZ_CADFFP010000013.1"/>
</dbReference>
<dbReference type="AlphaFoldDB" id="A0A329BY12"/>
<evidence type="ECO:0000313" key="11">
    <source>
        <dbReference type="EMBL" id="RAS23865.1"/>
    </source>
</evidence>
<keyword evidence="4 9" id="KW-0812">Transmembrane</keyword>
<feature type="transmembrane region" description="Helical" evidence="9">
    <location>
        <begin position="203"/>
        <end position="222"/>
    </location>
</feature>
<feature type="transmembrane region" description="Helical" evidence="9">
    <location>
        <begin position="69"/>
        <end position="95"/>
    </location>
</feature>
<dbReference type="SUPFAM" id="SSF103473">
    <property type="entry name" value="MFS general substrate transporter"/>
    <property type="match status" value="1"/>
</dbReference>
<dbReference type="PANTHER" id="PTHR43528:SF3">
    <property type="entry name" value="CITRATE-PROTON SYMPORTER"/>
    <property type="match status" value="1"/>
</dbReference>
<feature type="transmembrane region" description="Helical" evidence="9">
    <location>
        <begin position="32"/>
        <end position="57"/>
    </location>
</feature>
<feature type="transmembrane region" description="Helical" evidence="9">
    <location>
        <begin position="287"/>
        <end position="311"/>
    </location>
</feature>
<proteinExistence type="predicted"/>
<dbReference type="GO" id="GO:0015293">
    <property type="term" value="F:symporter activity"/>
    <property type="evidence" value="ECO:0007669"/>
    <property type="project" value="UniProtKB-KW"/>
</dbReference>
<feature type="transmembrane region" description="Helical" evidence="9">
    <location>
        <begin position="254"/>
        <end position="275"/>
    </location>
</feature>
<feature type="transmembrane region" description="Helical" evidence="9">
    <location>
        <begin position="386"/>
        <end position="407"/>
    </location>
</feature>
<accession>A0A329BY12</accession>
<evidence type="ECO:0000256" key="5">
    <source>
        <dbReference type="ARBA" id="ARBA00022847"/>
    </source>
</evidence>
<dbReference type="Gene3D" id="1.20.1250.20">
    <property type="entry name" value="MFS general substrate transporter like domains"/>
    <property type="match status" value="1"/>
</dbReference>
<sequence>MNATKDVPLGHGTTAAASHPDGTTRTASRGAIAAAVIGNWLEFFDFTVYGFFAVIIGKLYFPSADATTSLLLSVATFAAGFITRPLGSVMLGVYADRKGRKAALNLTILLMAASTGLIAIVPTYARIGLAAPLLIVLARLVQGFSQGGEFGAATSTLLEQGGGARRGFRASWQLATQGGAALMGSGIAAGLSAALPKESLESWGWRIPFLIGVLIAPVGMYLRRRLADDATGAHGHAIERGVLHELFTEHVRTLVLITLTVMGGTVSTYILTFYMPTYAIHTLGLPMSLSMLVGVASGFVMLVMCPVFGMLSDRIGSRKWPILIGRGVLVLLLFPAFMLINRFPHLPVIMSLTALMLLFYSMGSASEFALMCESFPRRVRATGISIAYALSVCVFGGTAQLVATWLIKLTGSKLAPAGYVATCVVVSLIAVAMLKETADKPID</sequence>
<gene>
    <name evidence="11" type="ORF">BX591_119109</name>
</gene>
<dbReference type="Pfam" id="PF07690">
    <property type="entry name" value="MFS_1"/>
    <property type="match status" value="1"/>
</dbReference>
<feature type="transmembrane region" description="Helical" evidence="9">
    <location>
        <begin position="346"/>
        <end position="365"/>
    </location>
</feature>
<name>A0A329BY12_9BURK</name>
<organism evidence="11 12">
    <name type="scientific">Paraburkholderia bryophila</name>
    <dbReference type="NCBI Taxonomy" id="420952"/>
    <lineage>
        <taxon>Bacteria</taxon>
        <taxon>Pseudomonadati</taxon>
        <taxon>Pseudomonadota</taxon>
        <taxon>Betaproteobacteria</taxon>
        <taxon>Burkholderiales</taxon>
        <taxon>Burkholderiaceae</taxon>
        <taxon>Paraburkholderia</taxon>
    </lineage>
</organism>
<feature type="domain" description="Major facilitator superfamily (MFS) profile" evidence="10">
    <location>
        <begin position="31"/>
        <end position="438"/>
    </location>
</feature>
<dbReference type="FunFam" id="1.20.1250.20:FF:000001">
    <property type="entry name" value="Dicarboxylate MFS transporter"/>
    <property type="match status" value="1"/>
</dbReference>
<evidence type="ECO:0000259" key="10">
    <source>
        <dbReference type="PROSITE" id="PS50850"/>
    </source>
</evidence>
<feature type="transmembrane region" description="Helical" evidence="9">
    <location>
        <begin position="413"/>
        <end position="434"/>
    </location>
</feature>
<keyword evidence="2" id="KW-0813">Transport</keyword>
<evidence type="ECO:0000256" key="4">
    <source>
        <dbReference type="ARBA" id="ARBA00022692"/>
    </source>
</evidence>
<comment type="subcellular location">
    <subcellularLocation>
        <location evidence="1">Cell membrane</location>
        <topology evidence="1">Multi-pass membrane protein</topology>
    </subcellularLocation>
</comment>
<protein>
    <submittedName>
        <fullName evidence="11">MHS family proline/betaine transporter-like MFS transporter</fullName>
    </submittedName>
</protein>
<evidence type="ECO:0000256" key="9">
    <source>
        <dbReference type="SAM" id="Phobius"/>
    </source>
</evidence>
<dbReference type="InterPro" id="IPR011701">
    <property type="entry name" value="MFS"/>
</dbReference>
<dbReference type="InterPro" id="IPR020846">
    <property type="entry name" value="MFS_dom"/>
</dbReference>
<dbReference type="PROSITE" id="PS50850">
    <property type="entry name" value="MFS"/>
    <property type="match status" value="1"/>
</dbReference>
<dbReference type="EMBL" id="QLTK01000019">
    <property type="protein sequence ID" value="RAS23865.1"/>
    <property type="molecule type" value="Genomic_DNA"/>
</dbReference>
<evidence type="ECO:0000256" key="7">
    <source>
        <dbReference type="ARBA" id="ARBA00023136"/>
    </source>
</evidence>
<evidence type="ECO:0000313" key="12">
    <source>
        <dbReference type="Proteomes" id="UP000248918"/>
    </source>
</evidence>
<evidence type="ECO:0000256" key="6">
    <source>
        <dbReference type="ARBA" id="ARBA00022989"/>
    </source>
</evidence>
<evidence type="ECO:0000256" key="1">
    <source>
        <dbReference type="ARBA" id="ARBA00004651"/>
    </source>
</evidence>
<dbReference type="Proteomes" id="UP000248918">
    <property type="component" value="Unassembled WGS sequence"/>
</dbReference>
<keyword evidence="7 9" id="KW-0472">Membrane</keyword>
<comment type="caution">
    <text evidence="11">The sequence shown here is derived from an EMBL/GenBank/DDBJ whole genome shotgun (WGS) entry which is preliminary data.</text>
</comment>
<keyword evidence="5" id="KW-0769">Symport</keyword>
<evidence type="ECO:0000256" key="8">
    <source>
        <dbReference type="SAM" id="MobiDB-lite"/>
    </source>
</evidence>
<feature type="transmembrane region" description="Helical" evidence="9">
    <location>
        <begin position="323"/>
        <end position="340"/>
    </location>
</feature>
<keyword evidence="3" id="KW-1003">Cell membrane</keyword>
<feature type="region of interest" description="Disordered" evidence="8">
    <location>
        <begin position="1"/>
        <end position="24"/>
    </location>
</feature>
<dbReference type="InterPro" id="IPR051084">
    <property type="entry name" value="H+-coupled_symporters"/>
</dbReference>
<evidence type="ECO:0000256" key="2">
    <source>
        <dbReference type="ARBA" id="ARBA00022448"/>
    </source>
</evidence>
<feature type="transmembrane region" description="Helical" evidence="9">
    <location>
        <begin position="102"/>
        <end position="125"/>
    </location>
</feature>
<keyword evidence="6 9" id="KW-1133">Transmembrane helix</keyword>
<dbReference type="GO" id="GO:0005886">
    <property type="term" value="C:plasma membrane"/>
    <property type="evidence" value="ECO:0007669"/>
    <property type="project" value="UniProtKB-SubCell"/>
</dbReference>
<dbReference type="InterPro" id="IPR036259">
    <property type="entry name" value="MFS_trans_sf"/>
</dbReference>